<protein>
    <submittedName>
        <fullName evidence="2">Acetyltransferase</fullName>
    </submittedName>
</protein>
<organism evidence="2 3">
    <name type="scientific">Clostridioides difficile (strain CD196)</name>
    <name type="common">Peptoclostridium difficile</name>
    <dbReference type="NCBI Taxonomy" id="645462"/>
    <lineage>
        <taxon>Bacteria</taxon>
        <taxon>Bacillati</taxon>
        <taxon>Bacillota</taxon>
        <taxon>Clostridia</taxon>
        <taxon>Peptostreptococcales</taxon>
        <taxon>Peptostreptococcaceae</taxon>
        <taxon>Clostridioides</taxon>
    </lineage>
</organism>
<dbReference type="Pfam" id="PF00583">
    <property type="entry name" value="Acetyltransf_1"/>
    <property type="match status" value="1"/>
</dbReference>
<evidence type="ECO:0000313" key="2">
    <source>
        <dbReference type="EMBL" id="CBA62037.1"/>
    </source>
</evidence>
<reference evidence="2 3" key="1">
    <citation type="journal article" date="2009" name="Genome Biol.">
        <title>Comparative genome and phenotypic analysis of Clostridium difficile 027 strains provides insight into the evolution of a hypervirulent bacterium.</title>
        <authorList>
            <person name="Stabler R.A."/>
            <person name="He M."/>
            <person name="Dawson L."/>
            <person name="Martin M."/>
            <person name="Valiente E."/>
            <person name="Corton C."/>
            <person name="Lawley T.D."/>
            <person name="Sebaihia M."/>
            <person name="Quail M.A."/>
            <person name="Rose G."/>
            <person name="Gerding D.N."/>
            <person name="Gibert M."/>
            <person name="Popoff M.R."/>
            <person name="Parkhill J."/>
            <person name="Dougan G."/>
            <person name="Wren B.W."/>
        </authorList>
    </citation>
    <scope>NUCLEOTIDE SEQUENCE [LARGE SCALE GENOMIC DNA]</scope>
    <source>
        <strain evidence="2 3">CD196</strain>
    </source>
</reference>
<evidence type="ECO:0000313" key="3">
    <source>
        <dbReference type="Proteomes" id="UP000002068"/>
    </source>
</evidence>
<dbReference type="PROSITE" id="PS51186">
    <property type="entry name" value="GNAT"/>
    <property type="match status" value="1"/>
</dbReference>
<accession>A0A0H3NAC9</accession>
<dbReference type="InterPro" id="IPR000182">
    <property type="entry name" value="GNAT_dom"/>
</dbReference>
<dbReference type="PANTHER" id="PTHR43305">
    <property type="entry name" value="FAMILY N-ACETYLTRANSFERASE, PUTATIVE (AFU_ORTHOLOGUE AFUA_2G01380)-RELATED"/>
    <property type="match status" value="1"/>
</dbReference>
<proteinExistence type="predicted"/>
<dbReference type="KEGG" id="cdc:CD196_1071"/>
<dbReference type="HOGENOM" id="CLU_013985_11_0_9"/>
<sequence>MKSLYKHVYIMADKMAQNITLQFVEEKDLENLENVKLLFTEYSNSLNIDLCFQDFNNELKTLPGKYKKPSGSLILAFVDENLAGCVALKKLEGKICELKRLYVRNQFRGLKIGKILLEEIIVEAKKIGYTHMRLDTLPSMKSAQGLYEKFGFYDIELYTYNPIEGARYMELKL</sequence>
<dbReference type="InterPro" id="IPR016181">
    <property type="entry name" value="Acyl_CoA_acyltransferase"/>
</dbReference>
<dbReference type="GO" id="GO:0016747">
    <property type="term" value="F:acyltransferase activity, transferring groups other than amino-acyl groups"/>
    <property type="evidence" value="ECO:0007669"/>
    <property type="project" value="InterPro"/>
</dbReference>
<name>A0A0H3NAC9_CLODC</name>
<dbReference type="EMBL" id="FN538970">
    <property type="protein sequence ID" value="CBA62037.1"/>
    <property type="molecule type" value="Genomic_DNA"/>
</dbReference>
<gene>
    <name evidence="2" type="ordered locus">CD196_1071</name>
</gene>
<dbReference type="CDD" id="cd04301">
    <property type="entry name" value="NAT_SF"/>
    <property type="match status" value="1"/>
</dbReference>
<dbReference type="Gene3D" id="3.40.630.30">
    <property type="match status" value="1"/>
</dbReference>
<dbReference type="AlphaFoldDB" id="A0A0H3NAC9"/>
<dbReference type="Proteomes" id="UP000002068">
    <property type="component" value="Chromosome"/>
</dbReference>
<feature type="domain" description="N-acetyltransferase" evidence="1">
    <location>
        <begin position="19"/>
        <end position="173"/>
    </location>
</feature>
<dbReference type="InterPro" id="IPR052777">
    <property type="entry name" value="Acetyltransferase_Enz"/>
</dbReference>
<dbReference type="PANTHER" id="PTHR43305:SF1">
    <property type="entry name" value="FAMILY N-ACETYLTRANSFERASE, PUTATIVE (AFU_ORTHOLOGUE AFUA_2G01380)-RELATED"/>
    <property type="match status" value="1"/>
</dbReference>
<dbReference type="SUPFAM" id="SSF55729">
    <property type="entry name" value="Acyl-CoA N-acyltransferases (Nat)"/>
    <property type="match status" value="1"/>
</dbReference>
<evidence type="ECO:0000259" key="1">
    <source>
        <dbReference type="PROSITE" id="PS51186"/>
    </source>
</evidence>